<keyword evidence="2" id="KW-1185">Reference proteome</keyword>
<name>A0A1I8FBW9_9PLAT</name>
<evidence type="ECO:0000256" key="1">
    <source>
        <dbReference type="SAM" id="MobiDB-lite"/>
    </source>
</evidence>
<protein>
    <submittedName>
        <fullName evidence="3">Secreted protein</fullName>
    </submittedName>
</protein>
<accession>A0A1I8FBW9</accession>
<evidence type="ECO:0000313" key="3">
    <source>
        <dbReference type="WBParaSite" id="maker-unitig_27149-snap-gene-0.2-mRNA-1"/>
    </source>
</evidence>
<evidence type="ECO:0000313" key="2">
    <source>
        <dbReference type="Proteomes" id="UP000095280"/>
    </source>
</evidence>
<organism evidence="2 3">
    <name type="scientific">Macrostomum lignano</name>
    <dbReference type="NCBI Taxonomy" id="282301"/>
    <lineage>
        <taxon>Eukaryota</taxon>
        <taxon>Metazoa</taxon>
        <taxon>Spiralia</taxon>
        <taxon>Lophotrochozoa</taxon>
        <taxon>Platyhelminthes</taxon>
        <taxon>Rhabditophora</taxon>
        <taxon>Macrostomorpha</taxon>
        <taxon>Macrostomida</taxon>
        <taxon>Macrostomidae</taxon>
        <taxon>Macrostomum</taxon>
    </lineage>
</organism>
<sequence>MQHLATCGRPLLLTRDGGSTFREQLTLAPLVLALTAGAAAGGAGARSRVPVAASPTPPPSRSGSWSKPQMRSGSTRRRAQDLHAAAGGLLQAAGQAAFASALTPKSGKDVDRDALYY</sequence>
<dbReference type="AlphaFoldDB" id="A0A1I8FBW9"/>
<proteinExistence type="predicted"/>
<dbReference type="WBParaSite" id="maker-unitig_27149-snap-gene-0.2-mRNA-1">
    <property type="protein sequence ID" value="maker-unitig_27149-snap-gene-0.2-mRNA-1"/>
    <property type="gene ID" value="maker-unitig_27149-snap-gene-0.2"/>
</dbReference>
<dbReference type="Proteomes" id="UP000095280">
    <property type="component" value="Unplaced"/>
</dbReference>
<feature type="compositionally biased region" description="Low complexity" evidence="1">
    <location>
        <begin position="45"/>
        <end position="54"/>
    </location>
</feature>
<reference evidence="3" key="1">
    <citation type="submission" date="2016-11" db="UniProtKB">
        <authorList>
            <consortium name="WormBaseParasite"/>
        </authorList>
    </citation>
    <scope>IDENTIFICATION</scope>
</reference>
<feature type="region of interest" description="Disordered" evidence="1">
    <location>
        <begin position="44"/>
        <end position="86"/>
    </location>
</feature>